<dbReference type="PANTHER" id="PTHR13847">
    <property type="entry name" value="SARCOSINE DEHYDROGENASE-RELATED"/>
    <property type="match status" value="1"/>
</dbReference>
<name>A0ABP8VK19_9ACTN</name>
<dbReference type="SUPFAM" id="SSF51971">
    <property type="entry name" value="Nucleotide-binding domain"/>
    <property type="match status" value="1"/>
</dbReference>
<dbReference type="EMBL" id="BAABIL010000841">
    <property type="protein sequence ID" value="GAA4665173.1"/>
    <property type="molecule type" value="Genomic_DNA"/>
</dbReference>
<evidence type="ECO:0000259" key="2">
    <source>
        <dbReference type="Pfam" id="PF01266"/>
    </source>
</evidence>
<evidence type="ECO:0000313" key="3">
    <source>
        <dbReference type="EMBL" id="GAA4665173.1"/>
    </source>
</evidence>
<dbReference type="InterPro" id="IPR036188">
    <property type="entry name" value="FAD/NAD-bd_sf"/>
</dbReference>
<keyword evidence="4" id="KW-1185">Reference proteome</keyword>
<proteinExistence type="predicted"/>
<gene>
    <name evidence="3" type="ORF">GCM10023225_35760</name>
</gene>
<evidence type="ECO:0000256" key="1">
    <source>
        <dbReference type="ARBA" id="ARBA00023002"/>
    </source>
</evidence>
<sequence length="194" mass="19477">MRHGGTAVAADVVVLAAGAASGRVPGVPAAALPPVRPVKGQILRLRVPAPLRPLISRTVRGTVCGNPVYLVPRADGELVLGATSEELGFDETVTAGGVHALLRDAQALVPAVGEAELVETAARCRPGSPDNAPIVGAGALPGLVLATGHHRNGMLLAGVTGEGIADLLTAGELPGHLRPFAPGRFAAREPAPVP</sequence>
<protein>
    <recommendedName>
        <fullName evidence="2">FAD dependent oxidoreductase domain-containing protein</fullName>
    </recommendedName>
</protein>
<accession>A0ABP8VK19</accession>
<dbReference type="Gene3D" id="3.30.9.10">
    <property type="entry name" value="D-Amino Acid Oxidase, subunit A, domain 2"/>
    <property type="match status" value="1"/>
</dbReference>
<reference evidence="4" key="1">
    <citation type="journal article" date="2019" name="Int. J. Syst. Evol. Microbiol.">
        <title>The Global Catalogue of Microorganisms (GCM) 10K type strain sequencing project: providing services to taxonomists for standard genome sequencing and annotation.</title>
        <authorList>
            <consortium name="The Broad Institute Genomics Platform"/>
            <consortium name="The Broad Institute Genome Sequencing Center for Infectious Disease"/>
            <person name="Wu L."/>
            <person name="Ma J."/>
        </authorList>
    </citation>
    <scope>NUCLEOTIDE SEQUENCE [LARGE SCALE GENOMIC DNA]</scope>
    <source>
        <strain evidence="4">JCM 18126</strain>
    </source>
</reference>
<feature type="domain" description="FAD dependent oxidoreductase" evidence="2">
    <location>
        <begin position="5"/>
        <end position="167"/>
    </location>
</feature>
<dbReference type="Pfam" id="PF01266">
    <property type="entry name" value="DAO"/>
    <property type="match status" value="1"/>
</dbReference>
<dbReference type="SUPFAM" id="SSF54373">
    <property type="entry name" value="FAD-linked reductases, C-terminal domain"/>
    <property type="match status" value="1"/>
</dbReference>
<dbReference type="PANTHER" id="PTHR13847:SF289">
    <property type="entry name" value="GLYCINE OXIDASE"/>
    <property type="match status" value="1"/>
</dbReference>
<dbReference type="Gene3D" id="3.50.50.60">
    <property type="entry name" value="FAD/NAD(P)-binding domain"/>
    <property type="match status" value="1"/>
</dbReference>
<keyword evidence="1" id="KW-0560">Oxidoreductase</keyword>
<dbReference type="Proteomes" id="UP001501195">
    <property type="component" value="Unassembled WGS sequence"/>
</dbReference>
<organism evidence="3 4">
    <name type="scientific">Kineococcus glutinatus</name>
    <dbReference type="NCBI Taxonomy" id="1070872"/>
    <lineage>
        <taxon>Bacteria</taxon>
        <taxon>Bacillati</taxon>
        <taxon>Actinomycetota</taxon>
        <taxon>Actinomycetes</taxon>
        <taxon>Kineosporiales</taxon>
        <taxon>Kineosporiaceae</taxon>
        <taxon>Kineococcus</taxon>
    </lineage>
</organism>
<comment type="caution">
    <text evidence="3">The sequence shown here is derived from an EMBL/GenBank/DDBJ whole genome shotgun (WGS) entry which is preliminary data.</text>
</comment>
<evidence type="ECO:0000313" key="4">
    <source>
        <dbReference type="Proteomes" id="UP001501195"/>
    </source>
</evidence>
<dbReference type="InterPro" id="IPR006076">
    <property type="entry name" value="FAD-dep_OxRdtase"/>
</dbReference>